<keyword evidence="1" id="KW-0812">Transmembrane</keyword>
<proteinExistence type="predicted"/>
<feature type="transmembrane region" description="Helical" evidence="1">
    <location>
        <begin position="246"/>
        <end position="266"/>
    </location>
</feature>
<feature type="transmembrane region" description="Helical" evidence="1">
    <location>
        <begin position="87"/>
        <end position="105"/>
    </location>
</feature>
<evidence type="ECO:0000256" key="1">
    <source>
        <dbReference type="SAM" id="Phobius"/>
    </source>
</evidence>
<reference evidence="2" key="1">
    <citation type="submission" date="2018-05" db="EMBL/GenBank/DDBJ databases">
        <authorList>
            <person name="Lanie J.A."/>
            <person name="Ng W.-L."/>
            <person name="Kazmierczak K.M."/>
            <person name="Andrzejewski T.M."/>
            <person name="Davidsen T.M."/>
            <person name="Wayne K.J."/>
            <person name="Tettelin H."/>
            <person name="Glass J.I."/>
            <person name="Rusch D."/>
            <person name="Podicherti R."/>
            <person name="Tsui H.-C.T."/>
            <person name="Winkler M.E."/>
        </authorList>
    </citation>
    <scope>NUCLEOTIDE SEQUENCE</scope>
    <source>
        <strain evidence="2">KNB</strain>
    </source>
</reference>
<keyword evidence="1" id="KW-1133">Transmembrane helix</keyword>
<evidence type="ECO:0000313" key="2">
    <source>
        <dbReference type="EMBL" id="SPS06475.1"/>
    </source>
</evidence>
<gene>
    <name evidence="2" type="ORF">NITFAB_2068</name>
</gene>
<accession>A0A2X0SNH2</accession>
<feature type="transmembrane region" description="Helical" evidence="1">
    <location>
        <begin position="32"/>
        <end position="53"/>
    </location>
</feature>
<feature type="transmembrane region" description="Helical" evidence="1">
    <location>
        <begin position="112"/>
        <end position="130"/>
    </location>
</feature>
<dbReference type="AlphaFoldDB" id="A0A2X0SNH2"/>
<feature type="transmembrane region" description="Helical" evidence="1">
    <location>
        <begin position="192"/>
        <end position="211"/>
    </location>
</feature>
<keyword evidence="1" id="KW-0472">Membrane</keyword>
<feature type="transmembrane region" description="Helical" evidence="1">
    <location>
        <begin position="155"/>
        <end position="180"/>
    </location>
</feature>
<protein>
    <submittedName>
        <fullName evidence="2">Uncharacterized protein</fullName>
    </submittedName>
</protein>
<feature type="transmembrane region" description="Helical" evidence="1">
    <location>
        <begin position="62"/>
        <end position="81"/>
    </location>
</feature>
<organism evidence="2">
    <name type="scientific">Candidatus Nitrotoga fabula</name>
    <dbReference type="NCBI Taxonomy" id="2182327"/>
    <lineage>
        <taxon>Bacteria</taxon>
        <taxon>Pseudomonadati</taxon>
        <taxon>Pseudomonadota</taxon>
        <taxon>Betaproteobacteria</taxon>
        <taxon>Nitrosomonadales</taxon>
        <taxon>Gallionellaceae</taxon>
        <taxon>Candidatus Nitrotoga</taxon>
    </lineage>
</organism>
<sequence>MEETLNHPAVQGGFAPFFIALLVAELLQRVRLSGLAAIAGFAATVYLASDFAIEPLTASRKIVLLGLLSALLAVLLMRFTWRHFRLALAAAGGGATIWMALRILQQQDMQNILLWGAGCALYTGWLIFWMDTIHENPIRAGSAGMALGVGTGGSALLGASALLGQFGMALGAAASAFLLLQTVFNQKMPGGRVFTLPLSLICGLTGGLAALTARLPWYALIVLAVIPLAAKIPIPDRRGIRLQSLSLSALTLTCAAGAIYLTWRVAGAPPL</sequence>
<dbReference type="EMBL" id="LS423452">
    <property type="protein sequence ID" value="SPS06475.1"/>
    <property type="molecule type" value="Genomic_DNA"/>
</dbReference>
<feature type="transmembrane region" description="Helical" evidence="1">
    <location>
        <begin position="217"/>
        <end position="234"/>
    </location>
</feature>
<name>A0A2X0SNH2_9PROT</name>